<dbReference type="EMBL" id="FSHM01000006">
    <property type="protein sequence ID" value="SIB52228.1"/>
    <property type="molecule type" value="Genomic_DNA"/>
</dbReference>
<keyword evidence="1" id="KW-0805">Transcription regulation</keyword>
<name>A0AB38D311_9MYCO</name>
<dbReference type="Gene3D" id="1.10.10.60">
    <property type="entry name" value="Homeodomain-like"/>
    <property type="match status" value="1"/>
</dbReference>
<dbReference type="PANTHER" id="PTHR47894:SF4">
    <property type="entry name" value="HTH-TYPE TRANSCRIPTIONAL REGULATOR GADX"/>
    <property type="match status" value="1"/>
</dbReference>
<organism evidence="5 6">
    <name type="scientific">Mycobacteroides abscessus subsp. abscessus</name>
    <dbReference type="NCBI Taxonomy" id="1185650"/>
    <lineage>
        <taxon>Bacteria</taxon>
        <taxon>Bacillati</taxon>
        <taxon>Actinomycetota</taxon>
        <taxon>Actinomycetes</taxon>
        <taxon>Mycobacteriales</taxon>
        <taxon>Mycobacteriaceae</taxon>
        <taxon>Mycobacteroides</taxon>
        <taxon>Mycobacteroides abscessus</taxon>
    </lineage>
</organism>
<dbReference type="GO" id="GO:0003700">
    <property type="term" value="F:DNA-binding transcription factor activity"/>
    <property type="evidence" value="ECO:0007669"/>
    <property type="project" value="InterPro"/>
</dbReference>
<dbReference type="GO" id="GO:0005829">
    <property type="term" value="C:cytosol"/>
    <property type="evidence" value="ECO:0007669"/>
    <property type="project" value="TreeGrafter"/>
</dbReference>
<gene>
    <name evidence="5" type="primary">ureR_2</name>
    <name evidence="5" type="ORF">SAMEA2070301_03944</name>
</gene>
<comment type="caution">
    <text evidence="5">The sequence shown here is derived from an EMBL/GenBank/DDBJ whole genome shotgun (WGS) entry which is preliminary data.</text>
</comment>
<feature type="domain" description="HTH araC/xylS-type" evidence="4">
    <location>
        <begin position="244"/>
        <end position="342"/>
    </location>
</feature>
<accession>A0AB38D311</accession>
<evidence type="ECO:0000313" key="5">
    <source>
        <dbReference type="EMBL" id="SIB52228.1"/>
    </source>
</evidence>
<dbReference type="PANTHER" id="PTHR47894">
    <property type="entry name" value="HTH-TYPE TRANSCRIPTIONAL REGULATOR GADX"/>
    <property type="match status" value="1"/>
</dbReference>
<dbReference type="Pfam" id="PF12625">
    <property type="entry name" value="Arabinose_bd"/>
    <property type="match status" value="1"/>
</dbReference>
<dbReference type="PROSITE" id="PS01124">
    <property type="entry name" value="HTH_ARAC_FAMILY_2"/>
    <property type="match status" value="1"/>
</dbReference>
<dbReference type="SUPFAM" id="SSF46689">
    <property type="entry name" value="Homeodomain-like"/>
    <property type="match status" value="1"/>
</dbReference>
<dbReference type="InterPro" id="IPR020449">
    <property type="entry name" value="Tscrpt_reg_AraC-type_HTH"/>
</dbReference>
<keyword evidence="2" id="KW-0238">DNA-binding</keyword>
<dbReference type="GO" id="GO:0000976">
    <property type="term" value="F:transcription cis-regulatory region binding"/>
    <property type="evidence" value="ECO:0007669"/>
    <property type="project" value="TreeGrafter"/>
</dbReference>
<sequence length="342" mass="37241">MTLLDSFLTILDMQLVRGSSLTGFASLVTTHGGDPGALLVMAGVDPADAGHDDRFIPLRSAITAVETAATLLDVPDFGRQLGRRQSIDILGPVSVAARTAATVAEALDVLVTHMDSHSPAISARITTHADPELRRFEYGFLLRPAPPQAQALELALGLTLQVLRLFLGAGYRPRAVHLPHPPLTADTEYREFFGCPPHFNEPVAGFTLHANDLQRPLNHDPLAHRVALAYLSDTHGRRTPDIADTVSSIIRQLMPTGELSAEQVARQFGIHAKTLQRRLAAEGTTYAELVDGTRRELAQRLLTGTDLPVAQVSRQLGYAEHSVFTRACKRWFGTTPTAYRNT</sequence>
<evidence type="ECO:0000259" key="4">
    <source>
        <dbReference type="PROSITE" id="PS01124"/>
    </source>
</evidence>
<dbReference type="PRINTS" id="PR00032">
    <property type="entry name" value="HTHARAC"/>
</dbReference>
<evidence type="ECO:0000256" key="2">
    <source>
        <dbReference type="ARBA" id="ARBA00023125"/>
    </source>
</evidence>
<dbReference type="Proteomes" id="UP000185210">
    <property type="component" value="Unassembled WGS sequence"/>
</dbReference>
<dbReference type="InterPro" id="IPR009057">
    <property type="entry name" value="Homeodomain-like_sf"/>
</dbReference>
<dbReference type="AlphaFoldDB" id="A0AB38D311"/>
<dbReference type="InterPro" id="IPR032687">
    <property type="entry name" value="AraC-type_N"/>
</dbReference>
<dbReference type="SMART" id="SM00342">
    <property type="entry name" value="HTH_ARAC"/>
    <property type="match status" value="1"/>
</dbReference>
<evidence type="ECO:0000313" key="6">
    <source>
        <dbReference type="Proteomes" id="UP000185210"/>
    </source>
</evidence>
<protein>
    <submittedName>
        <fullName evidence="5">Probable transcriptional regulatory protein</fullName>
    </submittedName>
</protein>
<proteinExistence type="predicted"/>
<dbReference type="Pfam" id="PF12833">
    <property type="entry name" value="HTH_18"/>
    <property type="match status" value="1"/>
</dbReference>
<keyword evidence="3" id="KW-0804">Transcription</keyword>
<evidence type="ECO:0000256" key="1">
    <source>
        <dbReference type="ARBA" id="ARBA00023015"/>
    </source>
</evidence>
<reference evidence="5 6" key="1">
    <citation type="submission" date="2016-11" db="EMBL/GenBank/DDBJ databases">
        <authorList>
            <consortium name="Pathogen Informatics"/>
        </authorList>
    </citation>
    <scope>NUCLEOTIDE SEQUENCE [LARGE SCALE GENOMIC DNA]</scope>
    <source>
        <strain evidence="5 6">104</strain>
    </source>
</reference>
<evidence type="ECO:0000256" key="3">
    <source>
        <dbReference type="ARBA" id="ARBA00023163"/>
    </source>
</evidence>
<dbReference type="InterPro" id="IPR018060">
    <property type="entry name" value="HTH_AraC"/>
</dbReference>